<dbReference type="PANTHER" id="PTHR11571:SF263">
    <property type="entry name" value="GLUTATHIONE S-TRANSFERASE"/>
    <property type="match status" value="1"/>
</dbReference>
<dbReference type="EMBL" id="CAWUHC010000023">
    <property type="protein sequence ID" value="CAK7218309.1"/>
    <property type="molecule type" value="Genomic_DNA"/>
</dbReference>
<dbReference type="InterPro" id="IPR010987">
    <property type="entry name" value="Glutathione-S-Trfase_C-like"/>
</dbReference>
<sequence>MSEAPAAKRQKASTPDDALPATYKLIYWPGLPGRGEHVRLAFEEAGVVYEDTAMHEDAVQTVLAQISTDNLATGSAPNVPPLAPPILEHGDLTISQTSNILMYLAPQLNLAANTSSDDPNAIYRLNALVLTALDGLSNEVHDSHHPICTSLYFKDQRTEAIRSSKQYVKERLPKFLGYFERVLKAQAERDAENKWLYGTEFTYADLVLFQCLDGTSHQFPRAVKQLREGGEYERLFALYEAVKQRPNIAAYLASERRQAYGEGIYRYYKELDVVPDDGAEAEKKE</sequence>
<accession>A0ABP0BGE2</accession>
<dbReference type="PROSITE" id="PS50404">
    <property type="entry name" value="GST_NTER"/>
    <property type="match status" value="1"/>
</dbReference>
<dbReference type="CDD" id="cd03039">
    <property type="entry name" value="GST_N_Sigma_like"/>
    <property type="match status" value="1"/>
</dbReference>
<dbReference type="Gene3D" id="1.20.1050.10">
    <property type="match status" value="1"/>
</dbReference>
<organism evidence="4 5">
    <name type="scientific">Sporothrix bragantina</name>
    <dbReference type="NCBI Taxonomy" id="671064"/>
    <lineage>
        <taxon>Eukaryota</taxon>
        <taxon>Fungi</taxon>
        <taxon>Dikarya</taxon>
        <taxon>Ascomycota</taxon>
        <taxon>Pezizomycotina</taxon>
        <taxon>Sordariomycetes</taxon>
        <taxon>Sordariomycetidae</taxon>
        <taxon>Ophiostomatales</taxon>
        <taxon>Ophiostomataceae</taxon>
        <taxon>Sporothrix</taxon>
    </lineage>
</organism>
<protein>
    <recommendedName>
        <fullName evidence="6">Glutathione S-transferase</fullName>
    </recommendedName>
</protein>
<dbReference type="SFLD" id="SFLDS00019">
    <property type="entry name" value="Glutathione_Transferase_(cytos"/>
    <property type="match status" value="1"/>
</dbReference>
<dbReference type="Proteomes" id="UP001642406">
    <property type="component" value="Unassembled WGS sequence"/>
</dbReference>
<comment type="similarity">
    <text evidence="1">Belongs to the GST superfamily.</text>
</comment>
<evidence type="ECO:0000313" key="4">
    <source>
        <dbReference type="EMBL" id="CAK7218309.1"/>
    </source>
</evidence>
<gene>
    <name evidence="4" type="ORF">SBRCBS47491_003466</name>
</gene>
<dbReference type="InterPro" id="IPR004045">
    <property type="entry name" value="Glutathione_S-Trfase_N"/>
</dbReference>
<keyword evidence="5" id="KW-1185">Reference proteome</keyword>
<dbReference type="SUPFAM" id="SSF47616">
    <property type="entry name" value="GST C-terminal domain-like"/>
    <property type="match status" value="1"/>
</dbReference>
<evidence type="ECO:0000256" key="1">
    <source>
        <dbReference type="ARBA" id="ARBA00007409"/>
    </source>
</evidence>
<dbReference type="InterPro" id="IPR040079">
    <property type="entry name" value="Glutathione_S-Trfase"/>
</dbReference>
<reference evidence="4 5" key="1">
    <citation type="submission" date="2024-01" db="EMBL/GenBank/DDBJ databases">
        <authorList>
            <person name="Allen C."/>
            <person name="Tagirdzhanova G."/>
        </authorList>
    </citation>
    <scope>NUCLEOTIDE SEQUENCE [LARGE SCALE GENOMIC DNA]</scope>
</reference>
<dbReference type="PANTHER" id="PTHR11571">
    <property type="entry name" value="GLUTATHIONE S-TRANSFERASE"/>
    <property type="match status" value="1"/>
</dbReference>
<evidence type="ECO:0000313" key="5">
    <source>
        <dbReference type="Proteomes" id="UP001642406"/>
    </source>
</evidence>
<evidence type="ECO:0000259" key="3">
    <source>
        <dbReference type="PROSITE" id="PS50405"/>
    </source>
</evidence>
<dbReference type="PROSITE" id="PS50405">
    <property type="entry name" value="GST_CTER"/>
    <property type="match status" value="1"/>
</dbReference>
<dbReference type="InterPro" id="IPR036249">
    <property type="entry name" value="Thioredoxin-like_sf"/>
</dbReference>
<evidence type="ECO:0000259" key="2">
    <source>
        <dbReference type="PROSITE" id="PS50404"/>
    </source>
</evidence>
<dbReference type="SUPFAM" id="SSF52833">
    <property type="entry name" value="Thioredoxin-like"/>
    <property type="match status" value="1"/>
</dbReference>
<dbReference type="InterPro" id="IPR004046">
    <property type="entry name" value="GST_C"/>
</dbReference>
<comment type="caution">
    <text evidence="4">The sequence shown here is derived from an EMBL/GenBank/DDBJ whole genome shotgun (WGS) entry which is preliminary data.</text>
</comment>
<dbReference type="Pfam" id="PF14497">
    <property type="entry name" value="GST_C_3"/>
    <property type="match status" value="1"/>
</dbReference>
<proteinExistence type="inferred from homology"/>
<feature type="domain" description="GST N-terminal" evidence="2">
    <location>
        <begin position="21"/>
        <end position="112"/>
    </location>
</feature>
<evidence type="ECO:0008006" key="6">
    <source>
        <dbReference type="Google" id="ProtNLM"/>
    </source>
</evidence>
<feature type="domain" description="GST C-terminal" evidence="3">
    <location>
        <begin position="118"/>
        <end position="261"/>
    </location>
</feature>
<dbReference type="CDD" id="cd03192">
    <property type="entry name" value="GST_C_Sigma_like"/>
    <property type="match status" value="1"/>
</dbReference>
<dbReference type="InterPro" id="IPR036282">
    <property type="entry name" value="Glutathione-S-Trfase_C_sf"/>
</dbReference>
<name>A0ABP0BGE2_9PEZI</name>
<dbReference type="Gene3D" id="3.40.30.10">
    <property type="entry name" value="Glutaredoxin"/>
    <property type="match status" value="1"/>
</dbReference>
<dbReference type="InterPro" id="IPR050213">
    <property type="entry name" value="GST_superfamily"/>
</dbReference>